<dbReference type="EMBL" id="JACHMP010000001">
    <property type="protein sequence ID" value="MBB5823083.1"/>
    <property type="molecule type" value="Genomic_DNA"/>
</dbReference>
<comment type="caution">
    <text evidence="3">The sequence shown here is derived from an EMBL/GenBank/DDBJ whole genome shotgun (WGS) entry which is preliminary data.</text>
</comment>
<sequence length="285" mass="30107">MSDAHDTVPARPPRPRTSASWKHDVAELAALFVAVGLAHLLATLLGHDDPGPVVLVGLGVALICGAAVHKRLAARRGHHPRRAATSRENGAADVEEHRNMTLWRIRTRVVDRPGRLAELAGAFARLRCNVLALQIAATGGTAISPAGCDALDEFVIEAPAELTAADLRSAVDGAGGADIIVVPAQIKDLVDPGVQALVLAHRVADDPDQLPQAMSELLRTPDVEWRRPGDTVDDDGTLNTTMVVSVHAERTLLVRRPALPFTPLDAARAAALAATARHRRYAAGG</sequence>
<dbReference type="PROSITE" id="PS51671">
    <property type="entry name" value="ACT"/>
    <property type="match status" value="1"/>
</dbReference>
<dbReference type="Pfam" id="PF01842">
    <property type="entry name" value="ACT"/>
    <property type="match status" value="1"/>
</dbReference>
<dbReference type="InterPro" id="IPR002912">
    <property type="entry name" value="ACT_dom"/>
</dbReference>
<reference evidence="3 4" key="1">
    <citation type="submission" date="2020-08" db="EMBL/GenBank/DDBJ databases">
        <title>Sequencing the genomes of 1000 actinobacteria strains.</title>
        <authorList>
            <person name="Klenk H.-P."/>
        </authorList>
    </citation>
    <scope>NUCLEOTIDE SEQUENCE [LARGE SCALE GENOMIC DNA]</scope>
    <source>
        <strain evidence="3 4">DSM 46887</strain>
    </source>
</reference>
<feature type="transmembrane region" description="Helical" evidence="1">
    <location>
        <begin position="51"/>
        <end position="68"/>
    </location>
</feature>
<keyword evidence="1" id="KW-1133">Transmembrane helix</keyword>
<protein>
    <recommendedName>
        <fullName evidence="2">ACT domain-containing protein</fullName>
    </recommendedName>
</protein>
<evidence type="ECO:0000313" key="4">
    <source>
        <dbReference type="Proteomes" id="UP000540685"/>
    </source>
</evidence>
<dbReference type="RefSeq" id="WP_184540018.1">
    <property type="nucleotide sequence ID" value="NZ_JACHMP010000001.1"/>
</dbReference>
<evidence type="ECO:0000313" key="3">
    <source>
        <dbReference type="EMBL" id="MBB5823083.1"/>
    </source>
</evidence>
<keyword evidence="4" id="KW-1185">Reference proteome</keyword>
<dbReference type="AlphaFoldDB" id="A0A7W9ILR9"/>
<dbReference type="InterPro" id="IPR045865">
    <property type="entry name" value="ACT-like_dom_sf"/>
</dbReference>
<keyword evidence="1" id="KW-0472">Membrane</keyword>
<feature type="domain" description="ACT" evidence="2">
    <location>
        <begin position="104"/>
        <end position="185"/>
    </location>
</feature>
<dbReference type="Proteomes" id="UP000540685">
    <property type="component" value="Unassembled WGS sequence"/>
</dbReference>
<dbReference type="CDD" id="cd04873">
    <property type="entry name" value="ACT_UUR-ACR-like"/>
    <property type="match status" value="1"/>
</dbReference>
<organism evidence="3 4">
    <name type="scientific">Streptosporangium becharense</name>
    <dbReference type="NCBI Taxonomy" id="1816182"/>
    <lineage>
        <taxon>Bacteria</taxon>
        <taxon>Bacillati</taxon>
        <taxon>Actinomycetota</taxon>
        <taxon>Actinomycetes</taxon>
        <taxon>Streptosporangiales</taxon>
        <taxon>Streptosporangiaceae</taxon>
        <taxon>Streptosporangium</taxon>
    </lineage>
</organism>
<evidence type="ECO:0000259" key="2">
    <source>
        <dbReference type="PROSITE" id="PS51671"/>
    </source>
</evidence>
<proteinExistence type="predicted"/>
<evidence type="ECO:0000256" key="1">
    <source>
        <dbReference type="SAM" id="Phobius"/>
    </source>
</evidence>
<feature type="transmembrane region" description="Helical" evidence="1">
    <location>
        <begin position="25"/>
        <end position="45"/>
    </location>
</feature>
<accession>A0A7W9ILR9</accession>
<gene>
    <name evidence="3" type="ORF">F4562_006145</name>
</gene>
<dbReference type="SUPFAM" id="SSF55021">
    <property type="entry name" value="ACT-like"/>
    <property type="match status" value="1"/>
</dbReference>
<keyword evidence="1" id="KW-0812">Transmembrane</keyword>
<name>A0A7W9ILR9_9ACTN</name>